<sequence>MTPTISDEAVLAEQAINKGTHKTKGMRQLYVKKKIPIVVRNNIKRLP</sequence>
<organism evidence="1">
    <name type="scientific">hydrothermal vent metagenome</name>
    <dbReference type="NCBI Taxonomy" id="652676"/>
    <lineage>
        <taxon>unclassified sequences</taxon>
        <taxon>metagenomes</taxon>
        <taxon>ecological metagenomes</taxon>
    </lineage>
</organism>
<evidence type="ECO:0000313" key="1">
    <source>
        <dbReference type="EMBL" id="VAW91785.1"/>
    </source>
</evidence>
<gene>
    <name evidence="1" type="ORF">MNBD_GAMMA22-2815</name>
</gene>
<accession>A0A3B0ZED0</accession>
<dbReference type="AlphaFoldDB" id="A0A3B0ZED0"/>
<name>A0A3B0ZED0_9ZZZZ</name>
<proteinExistence type="predicted"/>
<protein>
    <submittedName>
        <fullName evidence="1">Uncharacterized protein</fullName>
    </submittedName>
</protein>
<reference evidence="1" key="1">
    <citation type="submission" date="2018-06" db="EMBL/GenBank/DDBJ databases">
        <authorList>
            <person name="Zhirakovskaya E."/>
        </authorList>
    </citation>
    <scope>NUCLEOTIDE SEQUENCE</scope>
</reference>
<dbReference type="EMBL" id="UOFS01000006">
    <property type="protein sequence ID" value="VAW91785.1"/>
    <property type="molecule type" value="Genomic_DNA"/>
</dbReference>